<keyword evidence="15" id="KW-1185">Reference proteome</keyword>
<dbReference type="InterPro" id="IPR019786">
    <property type="entry name" value="Zinc_finger_PHD-type_CS"/>
</dbReference>
<keyword evidence="4 10" id="KW-0863">Zinc-finger</keyword>
<feature type="binding site" evidence="9">
    <location>
        <position position="660"/>
    </location>
    <ligand>
        <name>Zn(2+)</name>
        <dbReference type="ChEBI" id="CHEBI:29105"/>
        <label>1</label>
    </ligand>
</feature>
<feature type="binding site" evidence="9">
    <location>
        <position position="703"/>
    </location>
    <ligand>
        <name>Zn(2+)</name>
        <dbReference type="ChEBI" id="CHEBI:29105"/>
        <label>2</label>
    </ligand>
</feature>
<comment type="domain">
    <text evidence="11">The PHD-type zinc finger mediates the binding to H3K4me3.</text>
</comment>
<feature type="compositionally biased region" description="Polar residues" evidence="12">
    <location>
        <begin position="556"/>
        <end position="572"/>
    </location>
</feature>
<feature type="compositionally biased region" description="Polar residues" evidence="12">
    <location>
        <begin position="452"/>
        <end position="463"/>
    </location>
</feature>
<feature type="site" description="Histone H3K4me3 binding" evidence="8">
    <location>
        <position position="680"/>
    </location>
</feature>
<dbReference type="Proteomes" id="UP000285146">
    <property type="component" value="Unassembled WGS sequence"/>
</dbReference>
<comment type="subunit">
    <text evidence="11">Component of an histone acetyltransferase complex. Interacts with H3K4me3 and to a lesser extent with H3K4me2.</text>
</comment>
<feature type="region of interest" description="Disordered" evidence="12">
    <location>
        <begin position="1"/>
        <end position="47"/>
    </location>
</feature>
<evidence type="ECO:0000256" key="2">
    <source>
        <dbReference type="ARBA" id="ARBA00010210"/>
    </source>
</evidence>
<keyword evidence="7 11" id="KW-0539">Nucleus</keyword>
<dbReference type="GO" id="GO:0033698">
    <property type="term" value="C:Rpd3L complex"/>
    <property type="evidence" value="ECO:0007669"/>
    <property type="project" value="TreeGrafter"/>
</dbReference>
<dbReference type="SMART" id="SM01408">
    <property type="entry name" value="ING"/>
    <property type="match status" value="1"/>
</dbReference>
<dbReference type="EMBL" id="LKEB01000003">
    <property type="protein sequence ID" value="ROW17077.1"/>
    <property type="molecule type" value="Genomic_DNA"/>
</dbReference>
<comment type="subcellular location">
    <subcellularLocation>
        <location evidence="1 11">Nucleus</location>
    </subcellularLocation>
</comment>
<dbReference type="GO" id="GO:0008270">
    <property type="term" value="F:zinc ion binding"/>
    <property type="evidence" value="ECO:0007669"/>
    <property type="project" value="UniProtKB-KW"/>
</dbReference>
<feature type="binding site" evidence="9">
    <location>
        <position position="700"/>
    </location>
    <ligand>
        <name>Zn(2+)</name>
        <dbReference type="ChEBI" id="CHEBI:29105"/>
        <label>2</label>
    </ligand>
</feature>
<feature type="compositionally biased region" description="Polar residues" evidence="12">
    <location>
        <begin position="411"/>
        <end position="420"/>
    </location>
</feature>
<dbReference type="SMART" id="SM00249">
    <property type="entry name" value="PHD"/>
    <property type="match status" value="1"/>
</dbReference>
<feature type="binding site" evidence="9">
    <location>
        <position position="676"/>
    </location>
    <ligand>
        <name>Zn(2+)</name>
        <dbReference type="ChEBI" id="CHEBI:29105"/>
        <label>2</label>
    </ligand>
</feature>
<evidence type="ECO:0000256" key="5">
    <source>
        <dbReference type="ARBA" id="ARBA00022833"/>
    </source>
</evidence>
<dbReference type="InterPro" id="IPR028651">
    <property type="entry name" value="ING_fam"/>
</dbReference>
<protein>
    <recommendedName>
        <fullName evidence="11">Chromatin modification-related protein</fullName>
    </recommendedName>
</protein>
<keyword evidence="3 9" id="KW-0479">Metal-binding</keyword>
<dbReference type="InterPro" id="IPR013083">
    <property type="entry name" value="Znf_RING/FYVE/PHD"/>
</dbReference>
<dbReference type="CDD" id="cd15505">
    <property type="entry name" value="PHD_ING"/>
    <property type="match status" value="1"/>
</dbReference>
<dbReference type="PANTHER" id="PTHR10333">
    <property type="entry name" value="INHIBITOR OF GROWTH PROTEIN"/>
    <property type="match status" value="1"/>
</dbReference>
<keyword evidence="6 11" id="KW-0156">Chromatin regulator</keyword>
<evidence type="ECO:0000256" key="6">
    <source>
        <dbReference type="ARBA" id="ARBA00022853"/>
    </source>
</evidence>
<dbReference type="STRING" id="1230097.A0A423XKT9"/>
<feature type="compositionally biased region" description="Low complexity" evidence="12">
    <location>
        <begin position="582"/>
        <end position="604"/>
    </location>
</feature>
<evidence type="ECO:0000256" key="7">
    <source>
        <dbReference type="ARBA" id="ARBA00023242"/>
    </source>
</evidence>
<evidence type="ECO:0000259" key="13">
    <source>
        <dbReference type="PROSITE" id="PS50016"/>
    </source>
</evidence>
<dbReference type="GO" id="GO:0070210">
    <property type="term" value="C:Rpd3L-Expanded complex"/>
    <property type="evidence" value="ECO:0007669"/>
    <property type="project" value="TreeGrafter"/>
</dbReference>
<evidence type="ECO:0000256" key="1">
    <source>
        <dbReference type="ARBA" id="ARBA00004123"/>
    </source>
</evidence>
<dbReference type="Pfam" id="PF12998">
    <property type="entry name" value="ING"/>
    <property type="match status" value="1"/>
</dbReference>
<dbReference type="SUPFAM" id="SSF57903">
    <property type="entry name" value="FYVE/PHD zinc finger"/>
    <property type="match status" value="1"/>
</dbReference>
<evidence type="ECO:0000256" key="11">
    <source>
        <dbReference type="RuleBase" id="RU361213"/>
    </source>
</evidence>
<reference evidence="14 15" key="1">
    <citation type="submission" date="2015-09" db="EMBL/GenBank/DDBJ databases">
        <title>Host preference determinants of Valsa canker pathogens revealed by comparative genomics.</title>
        <authorList>
            <person name="Yin Z."/>
            <person name="Huang L."/>
        </authorList>
    </citation>
    <scope>NUCLEOTIDE SEQUENCE [LARGE SCALE GENOMIC DNA]</scope>
    <source>
        <strain evidence="14 15">SXYLt</strain>
    </source>
</reference>
<feature type="compositionally biased region" description="Low complexity" evidence="12">
    <location>
        <begin position="618"/>
        <end position="632"/>
    </location>
</feature>
<dbReference type="GO" id="GO:0006355">
    <property type="term" value="P:regulation of DNA-templated transcription"/>
    <property type="evidence" value="ECO:0007669"/>
    <property type="project" value="TreeGrafter"/>
</dbReference>
<feature type="binding site" evidence="9">
    <location>
        <position position="685"/>
    </location>
    <ligand>
        <name>Zn(2+)</name>
        <dbReference type="ChEBI" id="CHEBI:29105"/>
        <label>1</label>
    </ligand>
</feature>
<dbReference type="PANTHER" id="PTHR10333:SF42">
    <property type="entry name" value="INHIBITOR OF GROWTH PROTEIN 5"/>
    <property type="match status" value="1"/>
</dbReference>
<dbReference type="GO" id="GO:0006325">
    <property type="term" value="P:chromatin organization"/>
    <property type="evidence" value="ECO:0007669"/>
    <property type="project" value="UniProtKB-KW"/>
</dbReference>
<accession>A0A423XKT9</accession>
<feature type="site" description="Histone H3K4me3 binding" evidence="8">
    <location>
        <position position="672"/>
    </location>
</feature>
<dbReference type="AlphaFoldDB" id="A0A423XKT9"/>
<feature type="region of interest" description="Disordered" evidence="12">
    <location>
        <begin position="270"/>
        <end position="651"/>
    </location>
</feature>
<dbReference type="InParanoid" id="A0A423XKT9"/>
<evidence type="ECO:0000256" key="10">
    <source>
        <dbReference type="PROSITE-ProRule" id="PRU00146"/>
    </source>
</evidence>
<dbReference type="InterPro" id="IPR024610">
    <property type="entry name" value="ING_N_histone-binding"/>
</dbReference>
<evidence type="ECO:0000256" key="3">
    <source>
        <dbReference type="ARBA" id="ARBA00022723"/>
    </source>
</evidence>
<dbReference type="Gene3D" id="3.30.40.10">
    <property type="entry name" value="Zinc/RING finger domain, C3HC4 (zinc finger)"/>
    <property type="match status" value="1"/>
</dbReference>
<dbReference type="Gene3D" id="6.10.140.1740">
    <property type="match status" value="1"/>
</dbReference>
<feature type="domain" description="PHD-type" evidence="13">
    <location>
        <begin position="655"/>
        <end position="706"/>
    </location>
</feature>
<feature type="binding site" evidence="9">
    <location>
        <position position="671"/>
    </location>
    <ligand>
        <name>Zn(2+)</name>
        <dbReference type="ChEBI" id="CHEBI:29105"/>
        <label>2</label>
    </ligand>
</feature>
<gene>
    <name evidence="14" type="ORF">VPNG_01294</name>
</gene>
<comment type="similarity">
    <text evidence="2 11">Belongs to the ING family.</text>
</comment>
<sequence length="717" mass="76592">MKTAKVAPSEPSSSSRRAQPVRQTRTNPPRTNSGLNRLGPRESLSSANAAEQPIDIFPGVTHFADAITALPKELVRHFTLLKEVDAKIFAPQETLFQLVQAALESPPPEPARPVNGVSSTIAPASAPMSTQNSSSGILVNGVAVAPGSANGSTATSVYDDSNLARRHLFRQTALKIQEMLVSLEEKNHVISTANDALQKQVNRIHNIWPHLEAEFSEDAKWGSDSHWAYPENRAARALNTQAERTRREGAANLSAAAQFVAEEAAAARSEARKQAVAAKKNQRNNHTHDSEHDDHDGKAKESGKKQSHTKRKNAAHATNSETPANVGLGIIGQTPASNTPAPKRRKVEKPTNGGTPTERAMAGVFQNGKNSKAKPSESPRATPAPEQPAPKKRKALPNSTGQSKKRPGPGQTPSVTSSPVIGTLPDNTKPPRASPAPSVSGRPQSARARQGSLASNADNTRQRPPSVAANKPYGGVPTPIEIPTQNNGTRGPNNDAPKTQMEPPSATAKIEPARQHSERAPTPQSANSQKKESSVKPADEVEVQKETPPLVVAPITIQQVTTTKSGRASKPSTPAVGSFPDNPTANSINNNNNNNPRSRPSRNSETPAVPKRSHKKGASAAHAVAVQKAIAQSKADDESNSMQEDEHDGIDPNEETYCYCNQVSYGQMVGCDGEDCKREWFHLGCVGLKVAPGKNVKWYCDDCKKQMAAPGKKVNGR</sequence>
<evidence type="ECO:0000256" key="12">
    <source>
        <dbReference type="SAM" id="MobiDB-lite"/>
    </source>
</evidence>
<evidence type="ECO:0000256" key="9">
    <source>
        <dbReference type="PIRSR" id="PIRSR628651-51"/>
    </source>
</evidence>
<feature type="compositionally biased region" description="Polar residues" evidence="12">
    <location>
        <begin position="21"/>
        <end position="35"/>
    </location>
</feature>
<keyword evidence="5 9" id="KW-0862">Zinc</keyword>
<dbReference type="PROSITE" id="PS50016">
    <property type="entry name" value="ZF_PHD_2"/>
    <property type="match status" value="1"/>
</dbReference>
<evidence type="ECO:0000256" key="8">
    <source>
        <dbReference type="PIRSR" id="PIRSR628651-50"/>
    </source>
</evidence>
<dbReference type="OrthoDB" id="4173905at2759"/>
<feature type="compositionally biased region" description="Basic and acidic residues" evidence="12">
    <location>
        <begin position="286"/>
        <end position="304"/>
    </location>
</feature>
<feature type="binding site" evidence="9">
    <location>
        <position position="658"/>
    </location>
    <ligand>
        <name>Zn(2+)</name>
        <dbReference type="ChEBI" id="CHEBI:29105"/>
        <label>1</label>
    </ligand>
</feature>
<feature type="compositionally biased region" description="Polar residues" evidence="12">
    <location>
        <begin position="483"/>
        <end position="492"/>
    </location>
</feature>
<comment type="function">
    <text evidence="11">Component of an histone acetyltransferase complex.</text>
</comment>
<evidence type="ECO:0000313" key="15">
    <source>
        <dbReference type="Proteomes" id="UP000285146"/>
    </source>
</evidence>
<dbReference type="InterPro" id="IPR001965">
    <property type="entry name" value="Znf_PHD"/>
</dbReference>
<dbReference type="InterPro" id="IPR019787">
    <property type="entry name" value="Znf_PHD-finger"/>
</dbReference>
<feature type="site" description="Histone H3K4me3 binding" evidence="8">
    <location>
        <position position="668"/>
    </location>
</feature>
<evidence type="ECO:0000256" key="4">
    <source>
        <dbReference type="ARBA" id="ARBA00022771"/>
    </source>
</evidence>
<evidence type="ECO:0000313" key="14">
    <source>
        <dbReference type="EMBL" id="ROW17077.1"/>
    </source>
</evidence>
<feature type="compositionally biased region" description="Basic residues" evidence="12">
    <location>
        <begin position="305"/>
        <end position="314"/>
    </location>
</feature>
<proteinExistence type="inferred from homology"/>
<comment type="caution">
    <text evidence="14">The sequence shown here is derived from an EMBL/GenBank/DDBJ whole genome shotgun (WGS) entry which is preliminary data.</text>
</comment>
<feature type="compositionally biased region" description="Basic and acidic residues" evidence="12">
    <location>
        <begin position="529"/>
        <end position="545"/>
    </location>
</feature>
<feature type="site" description="Histone H3K4me3 binding" evidence="8">
    <location>
        <position position="657"/>
    </location>
</feature>
<dbReference type="FunCoup" id="A0A423XKT9">
    <property type="interactions" value="244"/>
</dbReference>
<dbReference type="InterPro" id="IPR011011">
    <property type="entry name" value="Znf_FYVE_PHD"/>
</dbReference>
<feature type="binding site" evidence="9">
    <location>
        <position position="682"/>
    </location>
    <ligand>
        <name>Zn(2+)</name>
        <dbReference type="ChEBI" id="CHEBI:29105"/>
        <label>1</label>
    </ligand>
</feature>
<name>A0A423XKT9_9PEZI</name>
<organism evidence="14 15">
    <name type="scientific">Cytospora leucostoma</name>
    <dbReference type="NCBI Taxonomy" id="1230097"/>
    <lineage>
        <taxon>Eukaryota</taxon>
        <taxon>Fungi</taxon>
        <taxon>Dikarya</taxon>
        <taxon>Ascomycota</taxon>
        <taxon>Pezizomycotina</taxon>
        <taxon>Sordariomycetes</taxon>
        <taxon>Sordariomycetidae</taxon>
        <taxon>Diaporthales</taxon>
        <taxon>Cytosporaceae</taxon>
        <taxon>Cytospora</taxon>
    </lineage>
</organism>
<dbReference type="PROSITE" id="PS01359">
    <property type="entry name" value="ZF_PHD_1"/>
    <property type="match status" value="1"/>
</dbReference>
<feature type="compositionally biased region" description="Low complexity" evidence="12">
    <location>
        <begin position="7"/>
        <end position="18"/>
    </location>
</feature>